<reference evidence="4 5" key="1">
    <citation type="submission" date="2020-12" db="EMBL/GenBank/DDBJ databases">
        <title>FDA dAtabase for Regulatory Grade micrObial Sequences (FDA-ARGOS): Supporting development and validation of Infectious Disease Dx tests.</title>
        <authorList>
            <person name="Sproer C."/>
            <person name="Gronow S."/>
            <person name="Severitt S."/>
            <person name="Schroder I."/>
            <person name="Tallon L."/>
            <person name="Sadzewicz L."/>
            <person name="Zhao X."/>
            <person name="Boylan J."/>
            <person name="Ott S."/>
            <person name="Bowen H."/>
            <person name="Vavikolanu K."/>
            <person name="Mehta A."/>
            <person name="Aluvathingal J."/>
            <person name="Nadendla S."/>
            <person name="Lowell S."/>
            <person name="Myers T."/>
            <person name="Yan Y."/>
            <person name="Sichtig H."/>
        </authorList>
    </citation>
    <scope>NUCLEOTIDE SEQUENCE [LARGE SCALE GENOMIC DNA]</scope>
    <source>
        <strain evidence="4 5">FDAARGOS_911</strain>
    </source>
</reference>
<keyword evidence="6" id="KW-1185">Reference proteome</keyword>
<evidence type="ECO:0000313" key="3">
    <source>
        <dbReference type="EMBL" id="MCY3053017.1"/>
    </source>
</evidence>
<evidence type="ECO:0000256" key="1">
    <source>
        <dbReference type="SAM" id="Coils"/>
    </source>
</evidence>
<dbReference type="EMBL" id="CP065662">
    <property type="protein sequence ID" value="QPS01100.1"/>
    <property type="molecule type" value="Genomic_DNA"/>
</dbReference>
<dbReference type="RefSeq" id="WP_060778041.1">
    <property type="nucleotide sequence ID" value="NZ_CAJHLF010000003.1"/>
</dbReference>
<keyword evidence="1" id="KW-0175">Coiled coil</keyword>
<reference evidence="3" key="2">
    <citation type="submission" date="2022-09" db="EMBL/GenBank/DDBJ databases">
        <title>Aerococcus urinae taxonomy study.</title>
        <authorList>
            <person name="Christensen J."/>
            <person name="Senneby E."/>
        </authorList>
    </citation>
    <scope>NUCLEOTIDE SEQUENCE</scope>
    <source>
        <strain evidence="3">NLD-066-U95</strain>
    </source>
</reference>
<organism evidence="4 5">
    <name type="scientific">Aerococcus urinae</name>
    <dbReference type="NCBI Taxonomy" id="1376"/>
    <lineage>
        <taxon>Bacteria</taxon>
        <taxon>Bacillati</taxon>
        <taxon>Bacillota</taxon>
        <taxon>Bacilli</taxon>
        <taxon>Lactobacillales</taxon>
        <taxon>Aerococcaceae</taxon>
        <taxon>Aerococcus</taxon>
    </lineage>
</organism>
<proteinExistence type="predicted"/>
<dbReference type="KEGG" id="aun:AWM73_03080"/>
<dbReference type="AlphaFoldDB" id="A0A0X8FFI9"/>
<evidence type="ECO:0000313" key="6">
    <source>
        <dbReference type="Proteomes" id="UP001069145"/>
    </source>
</evidence>
<feature type="coiled-coil region" evidence="1">
    <location>
        <begin position="27"/>
        <end position="71"/>
    </location>
</feature>
<dbReference type="GeneID" id="35767665"/>
<feature type="region of interest" description="Disordered" evidence="2">
    <location>
        <begin position="123"/>
        <end position="149"/>
    </location>
</feature>
<evidence type="ECO:0000313" key="5">
    <source>
        <dbReference type="Proteomes" id="UP000594771"/>
    </source>
</evidence>
<evidence type="ECO:0000313" key="4">
    <source>
        <dbReference type="EMBL" id="QPS01100.1"/>
    </source>
</evidence>
<dbReference type="Proteomes" id="UP001069145">
    <property type="component" value="Unassembled WGS sequence"/>
</dbReference>
<dbReference type="Proteomes" id="UP000594771">
    <property type="component" value="Chromosome"/>
</dbReference>
<name>A0A0X8FFI9_9LACT</name>
<dbReference type="OrthoDB" id="2365850at2"/>
<evidence type="ECO:0008006" key="7">
    <source>
        <dbReference type="Google" id="ProtNLM"/>
    </source>
</evidence>
<gene>
    <name evidence="4" type="ORF">I6G68_06965</name>
    <name evidence="3" type="ORF">ODY43_03355</name>
</gene>
<protein>
    <recommendedName>
        <fullName evidence="7">DUF4355 domain-containing protein</fullName>
    </recommendedName>
</protein>
<dbReference type="EMBL" id="JAOTML010000003">
    <property type="protein sequence ID" value="MCY3053017.1"/>
    <property type="molecule type" value="Genomic_DNA"/>
</dbReference>
<sequence>MDREFLKQFGLDKEAIGKILGEYHNSLDQIKEEYKVRAEEVSELEKLKEANSTLEDTIAKQAEELSTYEQALTESQDLLSQEQVNSIKIKTLAEYGLNPNIAKYVKGSTGEEIAEDVQLLRDTLDSRPQPEAPMKSLEPSPYQGNPWAQMADSLIEASWR</sequence>
<evidence type="ECO:0000256" key="2">
    <source>
        <dbReference type="SAM" id="MobiDB-lite"/>
    </source>
</evidence>
<accession>A0A0X8FFI9</accession>